<evidence type="ECO:0008006" key="4">
    <source>
        <dbReference type="Google" id="ProtNLM"/>
    </source>
</evidence>
<evidence type="ECO:0000313" key="2">
    <source>
        <dbReference type="EMBL" id="MDT8900240.1"/>
    </source>
</evidence>
<reference evidence="2 3" key="1">
    <citation type="submission" date="2023-07" db="EMBL/GenBank/DDBJ databases">
        <title>The novel representative of Negativicutes class, Anaeroselena agilis gen. nov. sp. nov.</title>
        <authorList>
            <person name="Prokofeva M.I."/>
            <person name="Elcheninov A.G."/>
            <person name="Klyukina A."/>
            <person name="Kublanov I.V."/>
            <person name="Frolov E.N."/>
            <person name="Podosokorskaya O.A."/>
        </authorList>
    </citation>
    <scope>NUCLEOTIDE SEQUENCE [LARGE SCALE GENOMIC DNA]</scope>
    <source>
        <strain evidence="2 3">4137-cl</strain>
    </source>
</reference>
<accession>A0ABU3NTT8</accession>
<protein>
    <recommendedName>
        <fullName evidence="4">IrrE N-terminal-like domain-containing protein</fullName>
    </recommendedName>
</protein>
<name>A0ABU3NTT8_9FIRM</name>
<organism evidence="2 3">
    <name type="scientific">Anaeroselena agilis</name>
    <dbReference type="NCBI Taxonomy" id="3063788"/>
    <lineage>
        <taxon>Bacteria</taxon>
        <taxon>Bacillati</taxon>
        <taxon>Bacillota</taxon>
        <taxon>Negativicutes</taxon>
        <taxon>Acetonemataceae</taxon>
        <taxon>Anaeroselena</taxon>
    </lineage>
</organism>
<dbReference type="Proteomes" id="UP001254848">
    <property type="component" value="Unassembled WGS sequence"/>
</dbReference>
<proteinExistence type="predicted"/>
<dbReference type="EMBL" id="JAUOZS010000001">
    <property type="protein sequence ID" value="MDT8900240.1"/>
    <property type="molecule type" value="Genomic_DNA"/>
</dbReference>
<keyword evidence="3" id="KW-1185">Reference proteome</keyword>
<feature type="coiled-coil region" evidence="1">
    <location>
        <begin position="483"/>
        <end position="510"/>
    </location>
</feature>
<sequence>MPNRTNELEQFIYQKCYDRIWEAVYGYVAAHPNSLELGYSRVQYPDSAMLEDMILEFSTNINIDEDTLSFDAVVSCVIMLEQETYHDTVTAEVSQWFKVHCFVVVEDGIKNFNVHDIDIYSKGKRAMTTGVAATNNIVPIICKNQLETEATRFLERYCPEALQIPMAVPIEKIVKEKMGLNILHGNRLTDDFSLFGQICFSQGSVKVYDLLTDTCQEVEVERGTILIDAYTFWERNIGCVNNTIAHEAFHWHRHRVYAAIKSILRGEKLIACRCPTSSKGEKQDDSWTDEDSMEWQASQIAPRILMPIETAAVKIKELLDMYGYSPGSADKTEILECVIDELASFYKVSKQSAKIRMIDLGYNEAAGVYNYKDSYAPYFSNISPRDAFYEYCDNEEFRAVIDSGLFRYASGYFIINNEKYLTQDSTGQYVLTNYAWSNLAECALQFTYHRVNMREHGRFHTDVFHRANRQAYEKLPRFDADRNISVIDNAEELRRKQEEFEEQFADYRAITPTFAQLAADLMKRKRWNSVTFKEKTHLDDATYSRIVNNEEKEWSLRTVMAVCVGLGVNARTTDKLLAAAGHTLSTSREHQLFSFLLTSFEGQSIDECNTFLESMEIMPLGNRPRKREAVS</sequence>
<comment type="caution">
    <text evidence="2">The sequence shown here is derived from an EMBL/GenBank/DDBJ whole genome shotgun (WGS) entry which is preliminary data.</text>
</comment>
<keyword evidence="1" id="KW-0175">Coiled coil</keyword>
<dbReference type="RefSeq" id="WP_413778795.1">
    <property type="nucleotide sequence ID" value="NZ_JAUOZS010000001.1"/>
</dbReference>
<evidence type="ECO:0000313" key="3">
    <source>
        <dbReference type="Proteomes" id="UP001254848"/>
    </source>
</evidence>
<gene>
    <name evidence="2" type="ORF">Q4T40_03175</name>
</gene>
<evidence type="ECO:0000256" key="1">
    <source>
        <dbReference type="SAM" id="Coils"/>
    </source>
</evidence>